<evidence type="ECO:0000256" key="6">
    <source>
        <dbReference type="ARBA" id="ARBA00022729"/>
    </source>
</evidence>
<evidence type="ECO:0000256" key="8">
    <source>
        <dbReference type="ARBA" id="ARBA00022741"/>
    </source>
</evidence>
<evidence type="ECO:0000256" key="2">
    <source>
        <dbReference type="ARBA" id="ARBA00011902"/>
    </source>
</evidence>
<dbReference type="EC" id="2.7.10.1" evidence="2"/>
<dbReference type="FunFam" id="2.60.40.10:FF:000032">
    <property type="entry name" value="palladin isoform X1"/>
    <property type="match status" value="1"/>
</dbReference>
<dbReference type="InterPro" id="IPR000719">
    <property type="entry name" value="Prot_kinase_dom"/>
</dbReference>
<dbReference type="PROSITE" id="PS50011">
    <property type="entry name" value="PROTEIN_KINASE_DOM"/>
    <property type="match status" value="1"/>
</dbReference>
<feature type="binding site" evidence="21">
    <location>
        <position position="679"/>
    </location>
    <ligand>
        <name>Mg(2+)</name>
        <dbReference type="ChEBI" id="CHEBI:18420"/>
    </ligand>
</feature>
<dbReference type="Gene3D" id="1.10.510.10">
    <property type="entry name" value="Transferase(Phosphotransferase) domain 1"/>
    <property type="match status" value="1"/>
</dbReference>
<dbReference type="AlphaFoldDB" id="A0A7D9HY65"/>
<dbReference type="PIRSF" id="PIRSF000615">
    <property type="entry name" value="TyrPK_CSF1-R"/>
    <property type="match status" value="1"/>
</dbReference>
<gene>
    <name evidence="23" type="ORF">PACLA_8A004893</name>
</gene>
<keyword evidence="11" id="KW-1133">Transmembrane helix</keyword>
<dbReference type="PRINTS" id="PR00109">
    <property type="entry name" value="TYRKINASE"/>
</dbReference>
<feature type="active site" description="Proton acceptor" evidence="19">
    <location>
        <position position="661"/>
    </location>
</feature>
<evidence type="ECO:0000256" key="16">
    <source>
        <dbReference type="ARBA" id="ARBA00023180"/>
    </source>
</evidence>
<organism evidence="23 24">
    <name type="scientific">Paramuricea clavata</name>
    <name type="common">Red gorgonian</name>
    <name type="synonym">Violescent sea-whip</name>
    <dbReference type="NCBI Taxonomy" id="317549"/>
    <lineage>
        <taxon>Eukaryota</taxon>
        <taxon>Metazoa</taxon>
        <taxon>Cnidaria</taxon>
        <taxon>Anthozoa</taxon>
        <taxon>Octocorallia</taxon>
        <taxon>Malacalcyonacea</taxon>
        <taxon>Plexauridae</taxon>
        <taxon>Paramuricea</taxon>
    </lineage>
</organism>
<dbReference type="InterPro" id="IPR011009">
    <property type="entry name" value="Kinase-like_dom_sf"/>
</dbReference>
<keyword evidence="24" id="KW-1185">Reference proteome</keyword>
<evidence type="ECO:0000256" key="18">
    <source>
        <dbReference type="ARBA" id="ARBA00051243"/>
    </source>
</evidence>
<dbReference type="GO" id="GO:0004714">
    <property type="term" value="F:transmembrane receptor protein tyrosine kinase activity"/>
    <property type="evidence" value="ECO:0007669"/>
    <property type="project" value="UniProtKB-EC"/>
</dbReference>
<name>A0A7D9HY65_PARCT</name>
<keyword evidence="8 20" id="KW-0547">Nucleotide-binding</keyword>
<evidence type="ECO:0000256" key="9">
    <source>
        <dbReference type="ARBA" id="ARBA00022777"/>
    </source>
</evidence>
<dbReference type="InterPro" id="IPR017441">
    <property type="entry name" value="Protein_kinase_ATP_BS"/>
</dbReference>
<dbReference type="SMART" id="SM00219">
    <property type="entry name" value="TyrKc"/>
    <property type="match status" value="1"/>
</dbReference>
<evidence type="ECO:0000256" key="10">
    <source>
        <dbReference type="ARBA" id="ARBA00022840"/>
    </source>
</evidence>
<feature type="binding site" evidence="21">
    <location>
        <position position="666"/>
    </location>
    <ligand>
        <name>Mg(2+)</name>
        <dbReference type="ChEBI" id="CHEBI:18420"/>
    </ligand>
</feature>
<comment type="subcellular location">
    <subcellularLocation>
        <location evidence="1">Membrane</location>
        <topology evidence="1">Single-pass membrane protein</topology>
    </subcellularLocation>
</comment>
<feature type="binding site" evidence="20">
    <location>
        <position position="665"/>
    </location>
    <ligand>
        <name>ATP</name>
        <dbReference type="ChEBI" id="CHEBI:30616"/>
    </ligand>
</feature>
<evidence type="ECO:0000256" key="14">
    <source>
        <dbReference type="ARBA" id="ARBA00023157"/>
    </source>
</evidence>
<evidence type="ECO:0000256" key="4">
    <source>
        <dbReference type="ARBA" id="ARBA00022679"/>
    </source>
</evidence>
<dbReference type="Gene3D" id="3.30.200.20">
    <property type="entry name" value="Phosphorylase Kinase, domain 1"/>
    <property type="match status" value="1"/>
</dbReference>
<evidence type="ECO:0000256" key="21">
    <source>
        <dbReference type="PIRSR" id="PIRSR000615-3"/>
    </source>
</evidence>
<dbReference type="InterPro" id="IPR036179">
    <property type="entry name" value="Ig-like_dom_sf"/>
</dbReference>
<dbReference type="InterPro" id="IPR008266">
    <property type="entry name" value="Tyr_kinase_AS"/>
</dbReference>
<dbReference type="EMBL" id="CACRXK020002524">
    <property type="protein sequence ID" value="CAB3994734.1"/>
    <property type="molecule type" value="Genomic_DNA"/>
</dbReference>
<dbReference type="InterPro" id="IPR013783">
    <property type="entry name" value="Ig-like_fold"/>
</dbReference>
<comment type="caution">
    <text evidence="23">The sequence shown here is derived from an EMBL/GenBank/DDBJ whole genome shotgun (WGS) entry which is preliminary data.</text>
</comment>
<keyword evidence="13" id="KW-0829">Tyrosine-protein kinase</keyword>
<keyword evidence="3" id="KW-0597">Phosphoprotein</keyword>
<dbReference type="GO" id="GO:0007169">
    <property type="term" value="P:cell surface receptor protein tyrosine kinase signaling pathway"/>
    <property type="evidence" value="ECO:0007669"/>
    <property type="project" value="TreeGrafter"/>
</dbReference>
<keyword evidence="17" id="KW-0393">Immunoglobulin domain</keyword>
<feature type="binding site" evidence="20">
    <location>
        <begin position="522"/>
        <end position="529"/>
    </location>
    <ligand>
        <name>ATP</name>
        <dbReference type="ChEBI" id="CHEBI:30616"/>
    </ligand>
</feature>
<comment type="catalytic activity">
    <reaction evidence="18">
        <text>L-tyrosyl-[protein] + ATP = O-phospho-L-tyrosyl-[protein] + ADP + H(+)</text>
        <dbReference type="Rhea" id="RHEA:10596"/>
        <dbReference type="Rhea" id="RHEA-COMP:10136"/>
        <dbReference type="Rhea" id="RHEA-COMP:20101"/>
        <dbReference type="ChEBI" id="CHEBI:15378"/>
        <dbReference type="ChEBI" id="CHEBI:30616"/>
        <dbReference type="ChEBI" id="CHEBI:46858"/>
        <dbReference type="ChEBI" id="CHEBI:61978"/>
        <dbReference type="ChEBI" id="CHEBI:456216"/>
        <dbReference type="EC" id="2.7.10.1"/>
    </reaction>
</comment>
<keyword evidence="9" id="KW-0418">Kinase</keyword>
<dbReference type="PROSITE" id="PS00109">
    <property type="entry name" value="PROTEIN_KINASE_TYR"/>
    <property type="match status" value="1"/>
</dbReference>
<dbReference type="Pfam" id="PF00047">
    <property type="entry name" value="ig"/>
    <property type="match status" value="1"/>
</dbReference>
<dbReference type="InterPro" id="IPR020635">
    <property type="entry name" value="Tyr_kinase_cat_dom"/>
</dbReference>
<evidence type="ECO:0000256" key="3">
    <source>
        <dbReference type="ARBA" id="ARBA00022553"/>
    </source>
</evidence>
<evidence type="ECO:0000256" key="1">
    <source>
        <dbReference type="ARBA" id="ARBA00004167"/>
    </source>
</evidence>
<dbReference type="CDD" id="cd00096">
    <property type="entry name" value="Ig"/>
    <property type="match status" value="1"/>
</dbReference>
<dbReference type="Gene3D" id="2.60.40.10">
    <property type="entry name" value="Immunoglobulins"/>
    <property type="match status" value="3"/>
</dbReference>
<evidence type="ECO:0000256" key="17">
    <source>
        <dbReference type="ARBA" id="ARBA00023319"/>
    </source>
</evidence>
<dbReference type="GO" id="GO:0043235">
    <property type="term" value="C:receptor complex"/>
    <property type="evidence" value="ECO:0007669"/>
    <property type="project" value="TreeGrafter"/>
</dbReference>
<keyword evidence="16" id="KW-0325">Glycoprotein</keyword>
<feature type="site" description="Important for interaction with phosphotyrosine-binding proteins" evidence="22">
    <location>
        <position position="804"/>
    </location>
</feature>
<evidence type="ECO:0000256" key="20">
    <source>
        <dbReference type="PIRSR" id="PIRSR000615-2"/>
    </source>
</evidence>
<dbReference type="SMART" id="SM00408">
    <property type="entry name" value="IGc2"/>
    <property type="match status" value="3"/>
</dbReference>
<accession>A0A7D9HY65</accession>
<dbReference type="PROSITE" id="PS50835">
    <property type="entry name" value="IG_LIKE"/>
    <property type="match status" value="3"/>
</dbReference>
<dbReference type="InterPro" id="IPR007110">
    <property type="entry name" value="Ig-like_dom"/>
</dbReference>
<feature type="binding site" evidence="20">
    <location>
        <position position="549"/>
    </location>
    <ligand>
        <name>ATP</name>
        <dbReference type="ChEBI" id="CHEBI:30616"/>
    </ligand>
</feature>
<keyword evidence="6" id="KW-0732">Signal</keyword>
<evidence type="ECO:0000256" key="15">
    <source>
        <dbReference type="ARBA" id="ARBA00023170"/>
    </source>
</evidence>
<keyword evidence="21" id="KW-0479">Metal-binding</keyword>
<sequence>MYHTLASLWRVLLVLAILISCTLAVLGNKPKLTEKTTAKYIYEVGKTARLKCDFFTWKPEWKMTWYVQGKLVQMKKKKKYRQKNGRSAMLRIKSLEQADTGMYKCVASNVYGEVSRQLNLTVVGELKPRGQPGKGRPWFLTEQPGQQFIAWPASSDLKLRCRADGEPPLKYQWLKDGKVLKYRRLDPKFNGTRWYLRIKTAVPSDNGIYKCIVSNRLGNTSSHNIKLNVIEKGPVRPVLSAQYPLNKTARIGENVTFQCIELFSPILTDYRWLHWKKLPPGYPDLVFDDNSPWVNSSYYTMINPRYYRSFEVHKKDGKYGGRVLLNNVTKEDEGMYTCLISNHLGKGWRSAFLRVLSSDEEPTVGTDSIPQRREDHNSSDKIGRNSVIAIIMLGVVIVLISVCVVVGFVFYKKKMSKKIEGKVMYSRGLESSKDSGSGVFDSKQDSVRFFGLKRNGRLESNSSTSSTLPLMFSRQNSFRTRLPSNGISKIDSDLNEDEFELPYDEEWEIDESQLSIKEEPLGEGAFGLVMKAEAYDLPGYPKCHTVAVKMLKNDATEAELADLVSEMETMKRIGCHKNIINLIGCCTQNGACFLYMVVEYAPYGNLREFLRGRRPSIINTKSTSDTERLTPSVTIRDFISFAFQISRGMEHLAAKKCIHRDLAARNVLVGEDYVMKIADFGLARHTRDMDYYRKTTDGRLPVKWLAIEALFDRVYTIQSDVWAFGVLLWEIFTLGGSPYPGIPVQKLFELLKSGYRMEKPQNCPLQIYEMMLKTWSENPSYRPSFSQLEQELERMLSSLTSQEYVDILAEVLPNGVESISSDSGCSVVENNSQSNSSCKDATV</sequence>
<dbReference type="GO" id="GO:0005886">
    <property type="term" value="C:plasma membrane"/>
    <property type="evidence" value="ECO:0007669"/>
    <property type="project" value="TreeGrafter"/>
</dbReference>
<evidence type="ECO:0000256" key="5">
    <source>
        <dbReference type="ARBA" id="ARBA00022692"/>
    </source>
</evidence>
<dbReference type="FunFam" id="1.10.510.10:FF:000007">
    <property type="entry name" value="Fibroblast growth factor receptor"/>
    <property type="match status" value="1"/>
</dbReference>
<keyword evidence="15 23" id="KW-0675">Receptor</keyword>
<evidence type="ECO:0000256" key="11">
    <source>
        <dbReference type="ARBA" id="ARBA00022989"/>
    </source>
</evidence>
<dbReference type="InterPro" id="IPR050122">
    <property type="entry name" value="RTK"/>
</dbReference>
<dbReference type="PANTHER" id="PTHR24416:SF550">
    <property type="entry name" value="FIBROBLAST GROWTH FACTOR RECEPTOR HOMOLOG 1-RELATED"/>
    <property type="match status" value="1"/>
</dbReference>
<keyword evidence="10 20" id="KW-0067">ATP-binding</keyword>
<keyword evidence="5" id="KW-0812">Transmembrane</keyword>
<evidence type="ECO:0000256" key="7">
    <source>
        <dbReference type="ARBA" id="ARBA00022737"/>
    </source>
</evidence>
<keyword evidence="7" id="KW-0677">Repeat</keyword>
<keyword evidence="21" id="KW-0460">Magnesium</keyword>
<dbReference type="GO" id="GO:0046872">
    <property type="term" value="F:metal ion binding"/>
    <property type="evidence" value="ECO:0007669"/>
    <property type="project" value="UniProtKB-KW"/>
</dbReference>
<dbReference type="PROSITE" id="PS00107">
    <property type="entry name" value="PROTEIN_KINASE_ATP"/>
    <property type="match status" value="1"/>
</dbReference>
<dbReference type="GO" id="GO:0005524">
    <property type="term" value="F:ATP binding"/>
    <property type="evidence" value="ECO:0007669"/>
    <property type="project" value="UniProtKB-UniRule"/>
</dbReference>
<dbReference type="InterPro" id="IPR003598">
    <property type="entry name" value="Ig_sub2"/>
</dbReference>
<dbReference type="SUPFAM" id="SSF48726">
    <property type="entry name" value="Immunoglobulin"/>
    <property type="match status" value="3"/>
</dbReference>
<dbReference type="Pfam" id="PF07714">
    <property type="entry name" value="PK_Tyr_Ser-Thr"/>
    <property type="match status" value="1"/>
</dbReference>
<evidence type="ECO:0000256" key="22">
    <source>
        <dbReference type="PIRSR" id="PIRSR000615-4"/>
    </source>
</evidence>
<proteinExistence type="predicted"/>
<dbReference type="InterPro" id="IPR013151">
    <property type="entry name" value="Immunoglobulin_dom"/>
</dbReference>
<dbReference type="PANTHER" id="PTHR24416">
    <property type="entry name" value="TYROSINE-PROTEIN KINASE RECEPTOR"/>
    <property type="match status" value="1"/>
</dbReference>
<evidence type="ECO:0000256" key="13">
    <source>
        <dbReference type="ARBA" id="ARBA00023137"/>
    </source>
</evidence>
<dbReference type="InterPro" id="IPR013098">
    <property type="entry name" value="Ig_I-set"/>
</dbReference>
<dbReference type="InterPro" id="IPR003599">
    <property type="entry name" value="Ig_sub"/>
</dbReference>
<keyword evidence="4" id="KW-0808">Transferase</keyword>
<dbReference type="FunFam" id="2.60.40.10:FF:000016">
    <property type="entry name" value="Fibroblast growth factor receptor"/>
    <property type="match status" value="1"/>
</dbReference>
<dbReference type="SUPFAM" id="SSF56112">
    <property type="entry name" value="Protein kinase-like (PK-like)"/>
    <property type="match status" value="1"/>
</dbReference>
<reference evidence="23" key="1">
    <citation type="submission" date="2020-04" db="EMBL/GenBank/DDBJ databases">
        <authorList>
            <person name="Alioto T."/>
            <person name="Alioto T."/>
            <person name="Gomez Garrido J."/>
        </authorList>
    </citation>
    <scope>NUCLEOTIDE SEQUENCE</scope>
    <source>
        <strain evidence="23">A484AB</strain>
    </source>
</reference>
<dbReference type="InterPro" id="IPR001245">
    <property type="entry name" value="Ser-Thr/Tyr_kinase_cat_dom"/>
</dbReference>
<dbReference type="Pfam" id="PF07679">
    <property type="entry name" value="I-set"/>
    <property type="match status" value="2"/>
</dbReference>
<dbReference type="Proteomes" id="UP001152795">
    <property type="component" value="Unassembled WGS sequence"/>
</dbReference>
<protein>
    <recommendedName>
        <fullName evidence="2">receptor protein-tyrosine kinase</fullName>
        <ecNumber evidence="2">2.7.10.1</ecNumber>
    </recommendedName>
</protein>
<dbReference type="SMART" id="SM00409">
    <property type="entry name" value="IG"/>
    <property type="match status" value="3"/>
</dbReference>
<evidence type="ECO:0000313" key="23">
    <source>
        <dbReference type="EMBL" id="CAB3994734.1"/>
    </source>
</evidence>
<keyword evidence="12" id="KW-0472">Membrane</keyword>
<dbReference type="OrthoDB" id="5984265at2759"/>
<evidence type="ECO:0000256" key="12">
    <source>
        <dbReference type="ARBA" id="ARBA00023136"/>
    </source>
</evidence>
<evidence type="ECO:0000313" key="24">
    <source>
        <dbReference type="Proteomes" id="UP001152795"/>
    </source>
</evidence>
<keyword evidence="14" id="KW-1015">Disulfide bond</keyword>
<evidence type="ECO:0000256" key="19">
    <source>
        <dbReference type="PIRSR" id="PIRSR000615-1"/>
    </source>
</evidence>